<dbReference type="PANTHER" id="PTHR30582">
    <property type="entry name" value="L,D-TRANSPEPTIDASE"/>
    <property type="match status" value="1"/>
</dbReference>
<dbReference type="InterPro" id="IPR038063">
    <property type="entry name" value="Transpep_catalytic_dom"/>
</dbReference>
<organism evidence="13 14">
    <name type="scientific">Alloyangia pacifica</name>
    <dbReference type="NCBI Taxonomy" id="311180"/>
    <lineage>
        <taxon>Bacteria</taxon>
        <taxon>Pseudomonadati</taxon>
        <taxon>Pseudomonadota</taxon>
        <taxon>Alphaproteobacteria</taxon>
        <taxon>Rhodobacterales</taxon>
        <taxon>Roseobacteraceae</taxon>
        <taxon>Alloyangia</taxon>
    </lineage>
</organism>
<feature type="signal peptide" evidence="11">
    <location>
        <begin position="1"/>
        <end position="30"/>
    </location>
</feature>
<name>A0A2U8HCH5_9RHOB</name>
<dbReference type="GO" id="GO:0018104">
    <property type="term" value="P:peptidoglycan-protein cross-linking"/>
    <property type="evidence" value="ECO:0007669"/>
    <property type="project" value="TreeGrafter"/>
</dbReference>
<proteinExistence type="inferred from homology"/>
<keyword evidence="6 9" id="KW-0133">Cell shape</keyword>
<evidence type="ECO:0000256" key="4">
    <source>
        <dbReference type="ARBA" id="ARBA00022679"/>
    </source>
</evidence>
<protein>
    <submittedName>
        <fullName evidence="13">L,D-transpeptidase</fullName>
    </submittedName>
</protein>
<evidence type="ECO:0000313" key="14">
    <source>
        <dbReference type="Proteomes" id="UP000244915"/>
    </source>
</evidence>
<feature type="chain" id="PRO_5016172760" evidence="11">
    <location>
        <begin position="31"/>
        <end position="251"/>
    </location>
</feature>
<dbReference type="GO" id="GO:0016757">
    <property type="term" value="F:glycosyltransferase activity"/>
    <property type="evidence" value="ECO:0007669"/>
    <property type="project" value="UniProtKB-KW"/>
</dbReference>
<evidence type="ECO:0000256" key="3">
    <source>
        <dbReference type="ARBA" id="ARBA00022676"/>
    </source>
</evidence>
<evidence type="ECO:0000256" key="10">
    <source>
        <dbReference type="SAM" id="MobiDB-lite"/>
    </source>
</evidence>
<comment type="similarity">
    <text evidence="2">Belongs to the YkuD family.</text>
</comment>
<dbReference type="RefSeq" id="WP_108965724.1">
    <property type="nucleotide sequence ID" value="NZ_CP022189.1"/>
</dbReference>
<feature type="domain" description="L,D-TPase catalytic" evidence="12">
    <location>
        <begin position="87"/>
        <end position="224"/>
    </location>
</feature>
<dbReference type="InterPro" id="IPR005490">
    <property type="entry name" value="LD_TPept_cat_dom"/>
</dbReference>
<dbReference type="AlphaFoldDB" id="A0A2U8HCH5"/>
<gene>
    <name evidence="13" type="ORF">CEW88_07930</name>
</gene>
<dbReference type="GO" id="GO:0071555">
    <property type="term" value="P:cell wall organization"/>
    <property type="evidence" value="ECO:0007669"/>
    <property type="project" value="UniProtKB-UniRule"/>
</dbReference>
<dbReference type="InterPro" id="IPR050979">
    <property type="entry name" value="LD-transpeptidase"/>
</dbReference>
<dbReference type="UniPathway" id="UPA00219"/>
<dbReference type="GO" id="GO:0005576">
    <property type="term" value="C:extracellular region"/>
    <property type="evidence" value="ECO:0007669"/>
    <property type="project" value="TreeGrafter"/>
</dbReference>
<dbReference type="SUPFAM" id="SSF141523">
    <property type="entry name" value="L,D-transpeptidase catalytic domain-like"/>
    <property type="match status" value="1"/>
</dbReference>
<dbReference type="KEGG" id="ypac:CEW88_07930"/>
<keyword evidence="7 9" id="KW-0573">Peptidoglycan synthesis</keyword>
<evidence type="ECO:0000256" key="1">
    <source>
        <dbReference type="ARBA" id="ARBA00004752"/>
    </source>
</evidence>
<keyword evidence="3" id="KW-0328">Glycosyltransferase</keyword>
<dbReference type="GO" id="GO:0071972">
    <property type="term" value="F:peptidoglycan L,D-transpeptidase activity"/>
    <property type="evidence" value="ECO:0007669"/>
    <property type="project" value="TreeGrafter"/>
</dbReference>
<evidence type="ECO:0000256" key="11">
    <source>
        <dbReference type="SAM" id="SignalP"/>
    </source>
</evidence>
<dbReference type="OrthoDB" id="9795305at2"/>
<evidence type="ECO:0000256" key="6">
    <source>
        <dbReference type="ARBA" id="ARBA00022960"/>
    </source>
</evidence>
<dbReference type="EMBL" id="CP022189">
    <property type="protein sequence ID" value="AWI83612.1"/>
    <property type="molecule type" value="Genomic_DNA"/>
</dbReference>
<dbReference type="Pfam" id="PF03734">
    <property type="entry name" value="YkuD"/>
    <property type="match status" value="1"/>
</dbReference>
<dbReference type="PANTHER" id="PTHR30582:SF24">
    <property type="entry name" value="L,D-TRANSPEPTIDASE ERFK_SRFK-RELATED"/>
    <property type="match status" value="1"/>
</dbReference>
<dbReference type="GO" id="GO:0008360">
    <property type="term" value="P:regulation of cell shape"/>
    <property type="evidence" value="ECO:0007669"/>
    <property type="project" value="UniProtKB-UniRule"/>
</dbReference>
<dbReference type="Gene3D" id="2.40.440.10">
    <property type="entry name" value="L,D-transpeptidase catalytic domain-like"/>
    <property type="match status" value="1"/>
</dbReference>
<dbReference type="PROSITE" id="PS52029">
    <property type="entry name" value="LD_TPASE"/>
    <property type="match status" value="1"/>
</dbReference>
<evidence type="ECO:0000256" key="8">
    <source>
        <dbReference type="ARBA" id="ARBA00023316"/>
    </source>
</evidence>
<dbReference type="Proteomes" id="UP000244915">
    <property type="component" value="Chromosome 1"/>
</dbReference>
<keyword evidence="4" id="KW-0808">Transferase</keyword>
<accession>A0A2U8HCH5</accession>
<feature type="active site" description="Proton donor/acceptor" evidence="9">
    <location>
        <position position="184"/>
    </location>
</feature>
<comment type="pathway">
    <text evidence="1 9">Cell wall biogenesis; peptidoglycan biosynthesis.</text>
</comment>
<dbReference type="CDD" id="cd16913">
    <property type="entry name" value="YkuD_like"/>
    <property type="match status" value="1"/>
</dbReference>
<evidence type="ECO:0000259" key="12">
    <source>
        <dbReference type="PROSITE" id="PS52029"/>
    </source>
</evidence>
<evidence type="ECO:0000256" key="9">
    <source>
        <dbReference type="PROSITE-ProRule" id="PRU01373"/>
    </source>
</evidence>
<evidence type="ECO:0000256" key="2">
    <source>
        <dbReference type="ARBA" id="ARBA00005992"/>
    </source>
</evidence>
<keyword evidence="5" id="KW-0378">Hydrolase</keyword>
<keyword evidence="8 9" id="KW-0961">Cell wall biogenesis/degradation</keyword>
<feature type="active site" description="Nucleophile" evidence="9">
    <location>
        <position position="200"/>
    </location>
</feature>
<evidence type="ECO:0000256" key="7">
    <source>
        <dbReference type="ARBA" id="ARBA00022984"/>
    </source>
</evidence>
<sequence>MTDTLSGRLTRRLPLAALSLSLFGLLSACATTSALPPNTPGAITDETRMMYAEVQDGDITIPAIEDKYLTEEKKRQVVDYWSDEKPGTIIVDPGARWLYQVQEGNTAMRYSVAVGAEGLAFSGNANVALKRHWPNWTPTANMIRREPETYKPLANGLPGGLENPLGARALYLYKGGRDTLYRIHGTPSPWTVGHATSSGCIRMFNQDSLHLYENTPKGTKVVVLPAERSGEGTVPPSDMLSMSGDVVESGA</sequence>
<feature type="region of interest" description="Disordered" evidence="10">
    <location>
        <begin position="228"/>
        <end position="251"/>
    </location>
</feature>
<keyword evidence="11" id="KW-0732">Signal</keyword>
<evidence type="ECO:0000313" key="13">
    <source>
        <dbReference type="EMBL" id="AWI83612.1"/>
    </source>
</evidence>
<evidence type="ECO:0000256" key="5">
    <source>
        <dbReference type="ARBA" id="ARBA00022801"/>
    </source>
</evidence>
<reference evidence="13 14" key="1">
    <citation type="submission" date="2017-06" db="EMBL/GenBank/DDBJ databases">
        <title>Yangia sp. YSBP01 complete genome sequence.</title>
        <authorList>
            <person name="Woo J.-H."/>
            <person name="Kim H.-S."/>
        </authorList>
    </citation>
    <scope>NUCLEOTIDE SEQUENCE [LARGE SCALE GENOMIC DNA]</scope>
    <source>
        <strain evidence="13 14">YSBP01</strain>
    </source>
</reference>
<dbReference type="FunFam" id="2.40.440.10:FF:000002">
    <property type="entry name" value="L,D-transpeptidase ErfK/SrfK"/>
    <property type="match status" value="1"/>
</dbReference>